<feature type="non-terminal residue" evidence="1">
    <location>
        <position position="163"/>
    </location>
</feature>
<evidence type="ECO:0000313" key="4">
    <source>
        <dbReference type="Proteomes" id="UP000574390"/>
    </source>
</evidence>
<comment type="caution">
    <text evidence="1">The sequence shown here is derived from an EMBL/GenBank/DDBJ whole genome shotgun (WGS) entry which is preliminary data.</text>
</comment>
<protein>
    <submittedName>
        <fullName evidence="1">Uncharacterized protein</fullName>
    </submittedName>
</protein>
<keyword evidence="3" id="KW-1185">Reference proteome</keyword>
<organism evidence="1 4">
    <name type="scientific">Perkinsus olseni</name>
    <name type="common">Perkinsus atlanticus</name>
    <dbReference type="NCBI Taxonomy" id="32597"/>
    <lineage>
        <taxon>Eukaryota</taxon>
        <taxon>Sar</taxon>
        <taxon>Alveolata</taxon>
        <taxon>Perkinsozoa</taxon>
        <taxon>Perkinsea</taxon>
        <taxon>Perkinsida</taxon>
        <taxon>Perkinsidae</taxon>
        <taxon>Perkinsus</taxon>
    </lineage>
</organism>
<sequence>LPPQMSLKGTHVEWWHLLTHFCSSPPIIVTQPPAESTLKKELPKAARGIVDFGIATLEDQLLDIELGVLAGTAEALKEALGDEWCCNITRTLPSLENPPLPGGCFLLLLVYEHMGSHYRCQTRAESGWTGPISFRASLRLCQSCGWTTKHALEMSDSIRARLG</sequence>
<dbReference type="Proteomes" id="UP000574390">
    <property type="component" value="Unassembled WGS sequence"/>
</dbReference>
<feature type="non-terminal residue" evidence="1">
    <location>
        <position position="1"/>
    </location>
</feature>
<name>A0A7J6R3T7_PEROL</name>
<evidence type="ECO:0000313" key="3">
    <source>
        <dbReference type="Proteomes" id="UP000553632"/>
    </source>
</evidence>
<reference evidence="3 4" key="1">
    <citation type="submission" date="2020-04" db="EMBL/GenBank/DDBJ databases">
        <title>Perkinsus olseni comparative genomics.</title>
        <authorList>
            <person name="Bogema D.R."/>
        </authorList>
    </citation>
    <scope>NUCLEOTIDE SEQUENCE [LARGE SCALE GENOMIC DNA]</scope>
    <source>
        <strain evidence="1">ATCC PRA-205</strain>
        <strain evidence="2 3">ATCC PRA-207</strain>
    </source>
</reference>
<dbReference type="EMBL" id="JABANM010024995">
    <property type="protein sequence ID" value="KAF4715278.1"/>
    <property type="molecule type" value="Genomic_DNA"/>
</dbReference>
<dbReference type="EMBL" id="JABANO010010465">
    <property type="protein sequence ID" value="KAF4745125.1"/>
    <property type="molecule type" value="Genomic_DNA"/>
</dbReference>
<evidence type="ECO:0000313" key="1">
    <source>
        <dbReference type="EMBL" id="KAF4715278.1"/>
    </source>
</evidence>
<accession>A0A7J6R3T7</accession>
<dbReference type="Proteomes" id="UP000553632">
    <property type="component" value="Unassembled WGS sequence"/>
</dbReference>
<evidence type="ECO:0000313" key="2">
    <source>
        <dbReference type="EMBL" id="KAF4745125.1"/>
    </source>
</evidence>
<proteinExistence type="predicted"/>
<gene>
    <name evidence="1" type="ORF">FOZ62_018133</name>
    <name evidence="2" type="ORF">FOZ63_019868</name>
</gene>
<dbReference type="AlphaFoldDB" id="A0A7J6R3T7"/>